<comment type="caution">
    <text evidence="10">The sequence shown here is derived from an EMBL/GenBank/DDBJ whole genome shotgun (WGS) entry which is preliminary data.</text>
</comment>
<dbReference type="Gene3D" id="3.90.1150.10">
    <property type="entry name" value="Aspartate Aminotransferase, domain 1"/>
    <property type="match status" value="1"/>
</dbReference>
<evidence type="ECO:0000256" key="6">
    <source>
        <dbReference type="ARBA" id="ARBA00023014"/>
    </source>
</evidence>
<dbReference type="Gene3D" id="3.40.640.10">
    <property type="entry name" value="Type I PLP-dependent aspartate aminotransferase-like (Major domain)"/>
    <property type="match status" value="1"/>
</dbReference>
<proteinExistence type="inferred from homology"/>
<keyword evidence="11" id="KW-1185">Reference proteome</keyword>
<organism evidence="10 11">
    <name type="scientific">Geobacillus icigianus</name>
    <dbReference type="NCBI Taxonomy" id="1430331"/>
    <lineage>
        <taxon>Bacteria</taxon>
        <taxon>Bacillati</taxon>
        <taxon>Bacillota</taxon>
        <taxon>Bacilli</taxon>
        <taxon>Bacillales</taxon>
        <taxon>Anoxybacillaceae</taxon>
        <taxon>Geobacillus</taxon>
    </lineage>
</organism>
<accession>A0ABU6BDY7</accession>
<dbReference type="PROSITE" id="PS00595">
    <property type="entry name" value="AA_TRANSFER_CLASS_5"/>
    <property type="match status" value="1"/>
</dbReference>
<keyword evidence="3" id="KW-0479">Metal-binding</keyword>
<keyword evidence="10" id="KW-0808">Transferase</keyword>
<feature type="domain" description="Aminotransferase class V" evidence="9">
    <location>
        <begin position="3"/>
        <end position="364"/>
    </location>
</feature>
<evidence type="ECO:0000313" key="10">
    <source>
        <dbReference type="EMBL" id="MEB3750129.1"/>
    </source>
</evidence>
<dbReference type="InterPro" id="IPR015424">
    <property type="entry name" value="PyrdxlP-dep_Trfase"/>
</dbReference>
<reference evidence="10 11" key="1">
    <citation type="journal article" date="2014" name="Genome Announc.">
        <title>Draft Genome Sequence of Geobacillus icigianus Strain G1w1T Isolated from Hot Springs in the Valley of Geysers, Kamchatka (Russian Federation).</title>
        <authorList>
            <person name="Bryanskaya A.V."/>
            <person name="Rozanov A.S."/>
            <person name="Logacheva M.D."/>
            <person name="Kotenko A.V."/>
            <person name="Peltek S.E."/>
        </authorList>
    </citation>
    <scope>NUCLEOTIDE SEQUENCE [LARGE SCALE GENOMIC DNA]</scope>
    <source>
        <strain evidence="10 11">G1w1</strain>
    </source>
</reference>
<protein>
    <submittedName>
        <fullName evidence="10">Cysteine desulfurase IscS</fullName>
        <ecNumber evidence="10">2.8.1.7</ecNumber>
    </submittedName>
</protein>
<dbReference type="PIRSF" id="PIRSF005572">
    <property type="entry name" value="NifS"/>
    <property type="match status" value="1"/>
</dbReference>
<dbReference type="InterPro" id="IPR000192">
    <property type="entry name" value="Aminotrans_V_dom"/>
</dbReference>
<dbReference type="GO" id="GO:0031071">
    <property type="term" value="F:cysteine desulfurase activity"/>
    <property type="evidence" value="ECO:0007669"/>
    <property type="project" value="UniProtKB-EC"/>
</dbReference>
<dbReference type="InterPro" id="IPR015422">
    <property type="entry name" value="PyrdxlP-dep_Trfase_small"/>
</dbReference>
<dbReference type="SUPFAM" id="SSF53383">
    <property type="entry name" value="PLP-dependent transferases"/>
    <property type="match status" value="1"/>
</dbReference>
<evidence type="ECO:0000256" key="2">
    <source>
        <dbReference type="ARBA" id="ARBA00006490"/>
    </source>
</evidence>
<keyword evidence="4" id="KW-0663">Pyridoxal phosphate</keyword>
<dbReference type="Proteomes" id="UP000029267">
    <property type="component" value="Unassembled WGS sequence"/>
</dbReference>
<dbReference type="InterPro" id="IPR016454">
    <property type="entry name" value="Cysteine_dSase"/>
</dbReference>
<gene>
    <name evidence="10" type="ORF">EP10_000968</name>
</gene>
<keyword evidence="6" id="KW-0411">Iron-sulfur</keyword>
<evidence type="ECO:0000256" key="5">
    <source>
        <dbReference type="ARBA" id="ARBA00023004"/>
    </source>
</evidence>
<evidence type="ECO:0000256" key="8">
    <source>
        <dbReference type="SAM" id="Coils"/>
    </source>
</evidence>
<dbReference type="EMBL" id="JPYA02000001">
    <property type="protein sequence ID" value="MEB3750129.1"/>
    <property type="molecule type" value="Genomic_DNA"/>
</dbReference>
<evidence type="ECO:0000313" key="11">
    <source>
        <dbReference type="Proteomes" id="UP000029267"/>
    </source>
</evidence>
<feature type="coiled-coil region" evidence="8">
    <location>
        <begin position="247"/>
        <end position="274"/>
    </location>
</feature>
<dbReference type="EC" id="2.8.1.7" evidence="10"/>
<evidence type="ECO:0000256" key="7">
    <source>
        <dbReference type="RuleBase" id="RU004504"/>
    </source>
</evidence>
<keyword evidence="5" id="KW-0408">Iron</keyword>
<dbReference type="InterPro" id="IPR015421">
    <property type="entry name" value="PyrdxlP-dep_Trfase_major"/>
</dbReference>
<name>A0ABU6BDY7_9BACL</name>
<dbReference type="PANTHER" id="PTHR11601:SF50">
    <property type="entry name" value="CYSTEINE DESULFURASE ISCS 2-RELATED"/>
    <property type="match status" value="1"/>
</dbReference>
<dbReference type="InterPro" id="IPR020578">
    <property type="entry name" value="Aminotrans_V_PyrdxlP_BS"/>
</dbReference>
<sequence>MMIYLDNSATTKPFPEVVDAFATVASHYFANPSSLHGLGMKAERLLRQAREQIAAMLDVKPSEIVFTSGGTEANNFAIKGVAWQYRRRGRHIITTEIEHPSVAEPCRQLEELGFEVTYLPVGPDGRVSAEQVARALRDDTILVSVMHVNNEVGAVQPIEEIGAVLARHPKTLFHVDRVQGIGKVPLDVKRCGIDLFTVSAHKFHGLRGAGLLYVRDGVRLTPLIAGGGQERQLRSGTENVAAIVAMAKALRLALERYERDIGRLRELKAEWLQALAAIPSLSINTAERGSAPHIINFSLPSGIKPEVFVHELEKSEIYVSTTSACSSKRRAPSKTLLAMGVGEGRAERGIRISLSFDNRREEIKPAVAAIQQAIKTLSEVTGSHGDEV</sequence>
<evidence type="ECO:0000256" key="3">
    <source>
        <dbReference type="ARBA" id="ARBA00022723"/>
    </source>
</evidence>
<evidence type="ECO:0000259" key="9">
    <source>
        <dbReference type="Pfam" id="PF00266"/>
    </source>
</evidence>
<dbReference type="PANTHER" id="PTHR11601">
    <property type="entry name" value="CYSTEINE DESULFURYLASE FAMILY MEMBER"/>
    <property type="match status" value="1"/>
</dbReference>
<keyword evidence="8" id="KW-0175">Coiled coil</keyword>
<evidence type="ECO:0000256" key="4">
    <source>
        <dbReference type="ARBA" id="ARBA00022898"/>
    </source>
</evidence>
<comment type="cofactor">
    <cofactor evidence="1 7">
        <name>pyridoxal 5'-phosphate</name>
        <dbReference type="ChEBI" id="CHEBI:597326"/>
    </cofactor>
</comment>
<evidence type="ECO:0000256" key="1">
    <source>
        <dbReference type="ARBA" id="ARBA00001933"/>
    </source>
</evidence>
<dbReference type="Pfam" id="PF00266">
    <property type="entry name" value="Aminotran_5"/>
    <property type="match status" value="1"/>
</dbReference>
<comment type="similarity">
    <text evidence="2">Belongs to the class-V pyridoxal-phosphate-dependent aminotransferase family. NifS/IscS subfamily.</text>
</comment>